<protein>
    <submittedName>
        <fullName evidence="2">Glycerophosphoryl diester phosphodiesterase</fullName>
    </submittedName>
</protein>
<dbReference type="Pfam" id="PF03009">
    <property type="entry name" value="GDPD"/>
    <property type="match status" value="1"/>
</dbReference>
<dbReference type="PANTHER" id="PTHR46211">
    <property type="entry name" value="GLYCEROPHOSPHORYL DIESTER PHOSPHODIESTERASE"/>
    <property type="match status" value="1"/>
</dbReference>
<evidence type="ECO:0000313" key="2">
    <source>
        <dbReference type="EMBL" id="SIO13932.1"/>
    </source>
</evidence>
<evidence type="ECO:0000259" key="1">
    <source>
        <dbReference type="PROSITE" id="PS51704"/>
    </source>
</evidence>
<organism evidence="2 3">
    <name type="scientific">Vannielia litorea</name>
    <dbReference type="NCBI Taxonomy" id="1217970"/>
    <lineage>
        <taxon>Bacteria</taxon>
        <taxon>Pseudomonadati</taxon>
        <taxon>Pseudomonadota</taxon>
        <taxon>Alphaproteobacteria</taxon>
        <taxon>Rhodobacterales</taxon>
        <taxon>Paracoccaceae</taxon>
        <taxon>Vannielia</taxon>
    </lineage>
</organism>
<gene>
    <name evidence="2" type="ORF">SAMN05444002_3012</name>
</gene>
<reference evidence="3" key="1">
    <citation type="submission" date="2016-11" db="EMBL/GenBank/DDBJ databases">
        <authorList>
            <person name="Varghese N."/>
            <person name="Submissions S."/>
        </authorList>
    </citation>
    <scope>NUCLEOTIDE SEQUENCE [LARGE SCALE GENOMIC DNA]</scope>
    <source>
        <strain evidence="3">DSM 29440</strain>
    </source>
</reference>
<dbReference type="InterPro" id="IPR030395">
    <property type="entry name" value="GP_PDE_dom"/>
</dbReference>
<dbReference type="PANTHER" id="PTHR46211:SF1">
    <property type="entry name" value="GLYCEROPHOSPHODIESTER PHOSPHODIESTERASE, CYTOPLASMIC"/>
    <property type="match status" value="1"/>
</dbReference>
<dbReference type="Gene3D" id="3.20.20.190">
    <property type="entry name" value="Phosphatidylinositol (PI) phosphodiesterase"/>
    <property type="match status" value="1"/>
</dbReference>
<dbReference type="STRING" id="1217970.SAMN05444002_3012"/>
<dbReference type="EMBL" id="FSRL01000001">
    <property type="protein sequence ID" value="SIO13932.1"/>
    <property type="molecule type" value="Genomic_DNA"/>
</dbReference>
<dbReference type="OrthoDB" id="384721at2"/>
<dbReference type="Proteomes" id="UP000184932">
    <property type="component" value="Unassembled WGS sequence"/>
</dbReference>
<dbReference type="RefSeq" id="WP_074256965.1">
    <property type="nucleotide sequence ID" value="NZ_FSRL01000001.1"/>
</dbReference>
<dbReference type="AlphaFoldDB" id="A0A1N6H2L0"/>
<keyword evidence="3" id="KW-1185">Reference proteome</keyword>
<name>A0A1N6H2L0_9RHOB</name>
<dbReference type="SUPFAM" id="SSF51695">
    <property type="entry name" value="PLC-like phosphodiesterases"/>
    <property type="match status" value="1"/>
</dbReference>
<dbReference type="GO" id="GO:0006629">
    <property type="term" value="P:lipid metabolic process"/>
    <property type="evidence" value="ECO:0007669"/>
    <property type="project" value="InterPro"/>
</dbReference>
<proteinExistence type="predicted"/>
<feature type="domain" description="GP-PDE" evidence="1">
    <location>
        <begin position="9"/>
        <end position="251"/>
    </location>
</feature>
<accession>A0A1N6H2L0</accession>
<sequence length="251" mass="27011">MNLPESFLAVPIAHRGYHDRAAGRVENSRAAFEAAIAAGYGIELDLQPSKDGVPMVFHDYDLRRLTGETGPVAQRTAEELGQITLTGGGEAVPTLAEVLRLVAGRVPLLIEIKDQDGILGPNVGALERASAEALAGYRGDVALMSFNPHSMAAMAELLPEVPRGLVTDDYRPEDWETIPEARRAELREIPDYDRVGACFISHRHGALGDARVAELKAQGAEILCWTIRSAAEEAKAREIAANVTFEGYAAA</sequence>
<evidence type="ECO:0000313" key="3">
    <source>
        <dbReference type="Proteomes" id="UP000184932"/>
    </source>
</evidence>
<dbReference type="InterPro" id="IPR017946">
    <property type="entry name" value="PLC-like_Pdiesterase_TIM-brl"/>
</dbReference>
<dbReference type="GO" id="GO:0008081">
    <property type="term" value="F:phosphoric diester hydrolase activity"/>
    <property type="evidence" value="ECO:0007669"/>
    <property type="project" value="InterPro"/>
</dbReference>
<dbReference type="PROSITE" id="PS51704">
    <property type="entry name" value="GP_PDE"/>
    <property type="match status" value="1"/>
</dbReference>